<sequence>MAGLAQKTIESEVEEIRDELPDLLVDELKENLVQLSEERAITHDQLDEIIDLVKQSYEDSLVQPGEAVGTVAAQSIGEPGTQMTLRTFHHAGVAELDVTLGLPRLIEIVDARRSPDNPLMEIHLKEEYASDREKARDFAQKIEMLSLEDAVTRTETDLINMEFVVNLDRNQLQNKDLKPSDVKEILKDEIGTEVIAQGFKLRVKPESPSPPDLRRVVAKAKEVQLGGVEGIERVVVKAEGGEYVLYTEGSNLTEILPLPEVDASRTTTNHVREIEDGLGIEATRNSIINETRNTLEEQGLDVDVRHIMLVADAMTHTGELRQIGRHGISGEKASVLARASFEVTVKHLLQASARGETDQLDGIAENVIAGQPIPLGTGSVELEMSEGNKSGRE</sequence>
<dbReference type="EMBL" id="LHXO01000028">
    <property type="protein sequence ID" value="KXA95020.1"/>
    <property type="molecule type" value="Genomic_DNA"/>
</dbReference>
<name>A0A133ULN1_9EURY</name>
<dbReference type="InterPro" id="IPR045867">
    <property type="entry name" value="DNA-dir_RpoC_beta_prime"/>
</dbReference>
<dbReference type="GO" id="GO:0003899">
    <property type="term" value="F:DNA-directed RNA polymerase activity"/>
    <property type="evidence" value="ECO:0007669"/>
    <property type="project" value="UniProtKB-UniRule"/>
</dbReference>
<dbReference type="PATRIC" id="fig|1698264.3.peg.1113"/>
<comment type="similarity">
    <text evidence="8">Belongs to the RNA polymerase beta' chain family.</text>
</comment>
<dbReference type="CDD" id="cd06528">
    <property type="entry name" value="RNAP_A"/>
    <property type="match status" value="1"/>
</dbReference>
<comment type="caution">
    <text evidence="10">The sequence shown here is derived from an EMBL/GenBank/DDBJ whole genome shotgun (WGS) entry which is preliminary data.</text>
</comment>
<keyword evidence="2 8" id="KW-0963">Cytoplasm</keyword>
<evidence type="ECO:0000259" key="9">
    <source>
        <dbReference type="Pfam" id="PF04998"/>
    </source>
</evidence>
<dbReference type="GO" id="GO:0005737">
    <property type="term" value="C:cytoplasm"/>
    <property type="evidence" value="ECO:0007669"/>
    <property type="project" value="UniProtKB-SubCell"/>
</dbReference>
<gene>
    <name evidence="8" type="primary">rpo1C</name>
    <name evidence="8" type="synonym">rpoA2</name>
    <name evidence="10" type="ORF">AKJ65_02775</name>
</gene>
<dbReference type="AlphaFoldDB" id="A0A133ULN1"/>
<feature type="domain" description="RNA polymerase Rpb1" evidence="9">
    <location>
        <begin position="48"/>
        <end position="334"/>
    </location>
</feature>
<evidence type="ECO:0000256" key="3">
    <source>
        <dbReference type="ARBA" id="ARBA00022679"/>
    </source>
</evidence>
<dbReference type="GO" id="GO:0006351">
    <property type="term" value="P:DNA-templated transcription"/>
    <property type="evidence" value="ECO:0007669"/>
    <property type="project" value="UniProtKB-UniRule"/>
</dbReference>
<comment type="subunit">
    <text evidence="8">Part of the RNA polymerase complex.</text>
</comment>
<dbReference type="Gene3D" id="1.10.150.390">
    <property type="match status" value="1"/>
</dbReference>
<evidence type="ECO:0000256" key="7">
    <source>
        <dbReference type="ARBA" id="ARBA00048552"/>
    </source>
</evidence>
<comment type="catalytic activity">
    <reaction evidence="7 8">
        <text>RNA(n) + a ribonucleoside 5'-triphosphate = RNA(n+1) + diphosphate</text>
        <dbReference type="Rhea" id="RHEA:21248"/>
        <dbReference type="Rhea" id="RHEA-COMP:14527"/>
        <dbReference type="Rhea" id="RHEA-COMP:17342"/>
        <dbReference type="ChEBI" id="CHEBI:33019"/>
        <dbReference type="ChEBI" id="CHEBI:61557"/>
        <dbReference type="ChEBI" id="CHEBI:140395"/>
        <dbReference type="EC" id="2.7.7.6"/>
    </reaction>
</comment>
<dbReference type="HAMAP" id="MF_00411">
    <property type="entry name" value="RNApol_arch_Rpo1C"/>
    <property type="match status" value="1"/>
</dbReference>
<comment type="function">
    <text evidence="8">DNA-dependent RNA polymerase (RNAP) catalyzes the transcription of DNA into RNA using the four ribonucleoside triphosphates as substrates. Forms part of the jaw domain.</text>
</comment>
<keyword evidence="5 8" id="KW-0238">DNA-binding</keyword>
<dbReference type="PANTHER" id="PTHR19376">
    <property type="entry name" value="DNA-DIRECTED RNA POLYMERASE"/>
    <property type="match status" value="1"/>
</dbReference>
<reference evidence="10 11" key="1">
    <citation type="journal article" date="2016" name="Sci. Rep.">
        <title>Metabolic traits of an uncultured archaeal lineage -MSBL1- from brine pools of the Red Sea.</title>
        <authorList>
            <person name="Mwirichia R."/>
            <person name="Alam I."/>
            <person name="Rashid M."/>
            <person name="Vinu M."/>
            <person name="Ba-Alawi W."/>
            <person name="Anthony Kamau A."/>
            <person name="Kamanda Ngugi D."/>
            <person name="Goker M."/>
            <person name="Klenk H.P."/>
            <person name="Bajic V."/>
            <person name="Stingl U."/>
        </authorList>
    </citation>
    <scope>NUCLEOTIDE SEQUENCE [LARGE SCALE GENOMIC DNA]</scope>
    <source>
        <strain evidence="10">SCGC-AAA259E19</strain>
    </source>
</reference>
<dbReference type="GO" id="GO:0003677">
    <property type="term" value="F:DNA binding"/>
    <property type="evidence" value="ECO:0007669"/>
    <property type="project" value="UniProtKB-UniRule"/>
</dbReference>
<organism evidence="10 11">
    <name type="scientific">candidate division MSBL1 archaeon SCGC-AAA259E19</name>
    <dbReference type="NCBI Taxonomy" id="1698264"/>
    <lineage>
        <taxon>Archaea</taxon>
        <taxon>Methanobacteriati</taxon>
        <taxon>Methanobacteriota</taxon>
        <taxon>candidate division MSBL1</taxon>
    </lineage>
</organism>
<dbReference type="GO" id="GO:0000428">
    <property type="term" value="C:DNA-directed RNA polymerase complex"/>
    <property type="evidence" value="ECO:0007669"/>
    <property type="project" value="UniProtKB-KW"/>
</dbReference>
<dbReference type="EC" id="2.7.7.6" evidence="8"/>
<dbReference type="InterPro" id="IPR012757">
    <property type="entry name" value="RPO1C"/>
</dbReference>
<evidence type="ECO:0000313" key="10">
    <source>
        <dbReference type="EMBL" id="KXA95020.1"/>
    </source>
</evidence>
<protein>
    <recommendedName>
        <fullName evidence="8">DNA-directed RNA polymerase subunit Rpo1C</fullName>
        <ecNumber evidence="8">2.7.7.6</ecNumber>
    </recommendedName>
    <alternativeName>
        <fullName evidence="8">DNA-directed RNA polymerase subunit A''</fullName>
    </alternativeName>
</protein>
<dbReference type="PANTHER" id="PTHR19376:SF32">
    <property type="entry name" value="DNA-DIRECTED RNA POLYMERASE III SUBUNIT RPC1"/>
    <property type="match status" value="1"/>
</dbReference>
<dbReference type="NCBIfam" id="TIGR02389">
    <property type="entry name" value="RNA_pol_rpoA2"/>
    <property type="match status" value="1"/>
</dbReference>
<keyword evidence="4 8" id="KW-0548">Nucleotidyltransferase</keyword>
<keyword evidence="3 8" id="KW-0808">Transferase</keyword>
<keyword evidence="1 8" id="KW-0240">DNA-directed RNA polymerase</keyword>
<accession>A0A133ULN1</accession>
<evidence type="ECO:0000313" key="11">
    <source>
        <dbReference type="Proteomes" id="UP000070284"/>
    </source>
</evidence>
<dbReference type="Proteomes" id="UP000070284">
    <property type="component" value="Unassembled WGS sequence"/>
</dbReference>
<evidence type="ECO:0000256" key="2">
    <source>
        <dbReference type="ARBA" id="ARBA00022490"/>
    </source>
</evidence>
<keyword evidence="6 8" id="KW-0804">Transcription</keyword>
<dbReference type="SUPFAM" id="SSF64484">
    <property type="entry name" value="beta and beta-prime subunits of DNA dependent RNA-polymerase"/>
    <property type="match status" value="1"/>
</dbReference>
<evidence type="ECO:0000256" key="4">
    <source>
        <dbReference type="ARBA" id="ARBA00022695"/>
    </source>
</evidence>
<dbReference type="InterPro" id="IPR007081">
    <property type="entry name" value="RNA_pol_Rpb1_5"/>
</dbReference>
<evidence type="ECO:0000256" key="1">
    <source>
        <dbReference type="ARBA" id="ARBA00022478"/>
    </source>
</evidence>
<comment type="subcellular location">
    <subcellularLocation>
        <location evidence="8">Cytoplasm</location>
    </subcellularLocation>
</comment>
<evidence type="ECO:0000256" key="6">
    <source>
        <dbReference type="ARBA" id="ARBA00023163"/>
    </source>
</evidence>
<proteinExistence type="inferred from homology"/>
<dbReference type="Pfam" id="PF04998">
    <property type="entry name" value="RNA_pol_Rpb1_5"/>
    <property type="match status" value="1"/>
</dbReference>
<keyword evidence="11" id="KW-1185">Reference proteome</keyword>
<evidence type="ECO:0000256" key="5">
    <source>
        <dbReference type="ARBA" id="ARBA00023125"/>
    </source>
</evidence>
<evidence type="ECO:0000256" key="8">
    <source>
        <dbReference type="HAMAP-Rule" id="MF_00411"/>
    </source>
</evidence>